<feature type="domain" description="C2H2-type" evidence="2">
    <location>
        <begin position="363"/>
        <end position="385"/>
    </location>
</feature>
<evidence type="ECO:0000259" key="2">
    <source>
        <dbReference type="SMART" id="SM00355"/>
    </source>
</evidence>
<reference evidence="3 4" key="1">
    <citation type="submission" date="2021-11" db="EMBL/GenBank/DDBJ databases">
        <title>Black yeast isolated from Biological Soil Crust.</title>
        <authorList>
            <person name="Kurbessoian T."/>
        </authorList>
    </citation>
    <scope>NUCLEOTIDE SEQUENCE [LARGE SCALE GENOMIC DNA]</scope>
    <source>
        <strain evidence="3 4">CCFEE 5522</strain>
    </source>
</reference>
<evidence type="ECO:0000256" key="1">
    <source>
        <dbReference type="SAM" id="MobiDB-lite"/>
    </source>
</evidence>
<keyword evidence="4" id="KW-1185">Reference proteome</keyword>
<feature type="compositionally biased region" description="Polar residues" evidence="1">
    <location>
        <begin position="227"/>
        <end position="239"/>
    </location>
</feature>
<dbReference type="SMART" id="SM00355">
    <property type="entry name" value="ZnF_C2H2"/>
    <property type="match status" value="3"/>
</dbReference>
<organism evidence="3 4">
    <name type="scientific">Oleoguttula mirabilis</name>
    <dbReference type="NCBI Taxonomy" id="1507867"/>
    <lineage>
        <taxon>Eukaryota</taxon>
        <taxon>Fungi</taxon>
        <taxon>Dikarya</taxon>
        <taxon>Ascomycota</taxon>
        <taxon>Pezizomycotina</taxon>
        <taxon>Dothideomycetes</taxon>
        <taxon>Dothideomycetidae</taxon>
        <taxon>Mycosphaerellales</taxon>
        <taxon>Teratosphaeriaceae</taxon>
        <taxon>Oleoguttula</taxon>
    </lineage>
</organism>
<accession>A0AAV9JKM7</accession>
<dbReference type="PANTHER" id="PTHR23225:SF2">
    <property type="entry name" value="AT09679P-RELATED"/>
    <property type="match status" value="1"/>
</dbReference>
<sequence>MSRRSPVQPMARYLQEPDRAFFMPGNFDDDLTMHPFPSVPNGALKYVDSDGSLYSLPQRFPSPSNSGLSPSHISSSWSDTERTPWASPEMSAAAHTTDAMYIDHAFYNLGGHSCRGESKGNTVGHCVALHDVQQYADAQPEKAPYDDDHAAYGCYAQEGYQPMEVGDEVQHSVPIVPSQRDVAEVPNGHHREDAAPVVRRRRAQSTRTATSVNLPSRASKRPGVGKRSSSYQSKTTTNTDTEHCATNGRASFFCPFKKYGCQSTFGSKNEWKRHVNTQHMRLGYWRCDQCPQGERKPNDFNRKDLFIQHVRRMHPVEADTKAPKSKAATSRGNKNDVEEQALVHTSKRCYRKLRSPPERSGCLFCDACFEGASTWEERMEHVGRHMEAAKKDTEETVDPENWRVDTATEEWLTGERIIVRSRGKLVLADLK</sequence>
<feature type="compositionally biased region" description="Polar residues" evidence="1">
    <location>
        <begin position="61"/>
        <end position="78"/>
    </location>
</feature>
<dbReference type="EMBL" id="JAVFHQ010000018">
    <property type="protein sequence ID" value="KAK4545796.1"/>
    <property type="molecule type" value="Genomic_DNA"/>
</dbReference>
<feature type="domain" description="C2H2-type" evidence="2">
    <location>
        <begin position="285"/>
        <end position="314"/>
    </location>
</feature>
<feature type="domain" description="C2H2-type" evidence="2">
    <location>
        <begin position="252"/>
        <end position="279"/>
    </location>
</feature>
<protein>
    <recommendedName>
        <fullName evidence="2">C2H2-type domain-containing protein</fullName>
    </recommendedName>
</protein>
<evidence type="ECO:0000313" key="4">
    <source>
        <dbReference type="Proteomes" id="UP001324427"/>
    </source>
</evidence>
<evidence type="ECO:0000313" key="3">
    <source>
        <dbReference type="EMBL" id="KAK4545796.1"/>
    </source>
</evidence>
<dbReference type="Gene3D" id="3.30.160.60">
    <property type="entry name" value="Classic Zinc Finger"/>
    <property type="match status" value="1"/>
</dbReference>
<gene>
    <name evidence="3" type="ORF">LTR36_002750</name>
</gene>
<proteinExistence type="predicted"/>
<feature type="region of interest" description="Disordered" evidence="1">
    <location>
        <begin position="197"/>
        <end position="240"/>
    </location>
</feature>
<dbReference type="Proteomes" id="UP001324427">
    <property type="component" value="Unassembled WGS sequence"/>
</dbReference>
<dbReference type="GO" id="GO:0003700">
    <property type="term" value="F:DNA-binding transcription factor activity"/>
    <property type="evidence" value="ECO:0007669"/>
    <property type="project" value="InterPro"/>
</dbReference>
<name>A0AAV9JKM7_9PEZI</name>
<dbReference type="AlphaFoldDB" id="A0AAV9JKM7"/>
<dbReference type="InterPro" id="IPR013087">
    <property type="entry name" value="Znf_C2H2_type"/>
</dbReference>
<feature type="region of interest" description="Disordered" evidence="1">
    <location>
        <begin position="57"/>
        <end position="84"/>
    </location>
</feature>
<comment type="caution">
    <text evidence="3">The sequence shown here is derived from an EMBL/GenBank/DDBJ whole genome shotgun (WGS) entry which is preliminary data.</text>
</comment>
<feature type="region of interest" description="Disordered" evidence="1">
    <location>
        <begin position="317"/>
        <end position="336"/>
    </location>
</feature>
<dbReference type="InterPro" id="IPR039970">
    <property type="entry name" value="TF_Grauzone"/>
</dbReference>
<dbReference type="PANTHER" id="PTHR23225">
    <property type="entry name" value="ZINC FINGER PROTEIN"/>
    <property type="match status" value="1"/>
</dbReference>